<keyword evidence="2 4" id="KW-0479">Metal-binding</keyword>
<dbReference type="PANTHER" id="PTHR33546:SF1">
    <property type="entry name" value="LARGE, MULTIFUNCTIONAL SECRETED PROTEIN"/>
    <property type="match status" value="1"/>
</dbReference>
<sequence>MTFDKIRELKIKGCFLWVLLVFGCRTSYEEPKILLDEYQLENGFTLQVVASEPHLKAPVAIDFDTRGRIWVTQIPGYMNDMQGSDETNPVGNIKILEDLDRDGVVDHSKIFLDSLVMPRALAHVYGGLLYAEPPKLWFVEIEDDKPVHKVLVDSIYAAEGNPEHQPNGLLLNIDNWIYNAKSNFRYRRKDGVWEKEPTTFRGQWGISHDNFGRLYYNDNSRQLLGDHVLPNRMVRNPYLTPKAAVDQMLTKDQRVYPLHATTVNRGYAEGVLNKDSILVNATAACGPLVYRGGTFPKDYEQNVFVCIPEGNLIKRNILRFTGDSTIAQQAWEDREFLASTDEGFRPVNLNNGPDGSMYIVDMHRGMIGHHAYLSPYLKQKVKGNQLDTLINFGRILKVQSGTNVAEPLPDFGTLSTEQLVILLQHKNGWIRSRAQHYLIFKEKGEAIESLKNLVLQEGNPLAKIHALYALEGLDALSFDFLVDVAKKGSADVVIHAVVLLEAYVSKENSRNAELLFKDLIERENSGIDLYLGSSLGLWMGVDKERFFPQMVTLLSRYPNKPIFHEAISSGLAEHELYVKESLAILPDFDDVQFMSLLTRIIEQREKGTMNPIFTRASLAVDNRTHGAKMFFEICASCHGINGQGIQGLAPPLMNSEHVVDSERLGLIILHGLEGPIEVNEEPYNFNLAMPGLIRNENITDKDIADIISYVTNAFSDNPKALTEEKVGELRSTKSRSGSEYTMKELLEYSKK</sequence>
<dbReference type="OrthoDB" id="9808161at2"/>
<dbReference type="Proteomes" id="UP000276603">
    <property type="component" value="Unassembled WGS sequence"/>
</dbReference>
<dbReference type="Gene3D" id="1.25.10.10">
    <property type="entry name" value="Leucine-rich Repeat Variant"/>
    <property type="match status" value="1"/>
</dbReference>
<dbReference type="InterPro" id="IPR009056">
    <property type="entry name" value="Cyt_c-like_dom"/>
</dbReference>
<reference evidence="6 7" key="1">
    <citation type="submission" date="2018-10" db="EMBL/GenBank/DDBJ databases">
        <title>Ulvibacterium marinum gen. nov., sp. nov., a novel marine bacterium of the family Flavobacteriaceae, isolated from a culture of the green alga Ulva prolifera.</title>
        <authorList>
            <person name="Zhang Z."/>
        </authorList>
    </citation>
    <scope>NUCLEOTIDE SEQUENCE [LARGE SCALE GENOMIC DNA]</scope>
    <source>
        <strain evidence="6 7">CCMM003</strain>
    </source>
</reference>
<dbReference type="PROSITE" id="PS51257">
    <property type="entry name" value="PROKAR_LIPOPROTEIN"/>
    <property type="match status" value="1"/>
</dbReference>
<dbReference type="SUPFAM" id="SSF63829">
    <property type="entry name" value="Calcium-dependent phosphotriesterase"/>
    <property type="match status" value="1"/>
</dbReference>
<evidence type="ECO:0000256" key="2">
    <source>
        <dbReference type="ARBA" id="ARBA00022723"/>
    </source>
</evidence>
<dbReference type="InterPro" id="IPR011989">
    <property type="entry name" value="ARM-like"/>
</dbReference>
<dbReference type="Gene3D" id="2.120.10.30">
    <property type="entry name" value="TolB, C-terminal domain"/>
    <property type="match status" value="1"/>
</dbReference>
<dbReference type="InterPro" id="IPR055557">
    <property type="entry name" value="DUF7133"/>
</dbReference>
<dbReference type="GO" id="GO:0020037">
    <property type="term" value="F:heme binding"/>
    <property type="evidence" value="ECO:0007669"/>
    <property type="project" value="InterPro"/>
</dbReference>
<proteinExistence type="predicted"/>
<evidence type="ECO:0000259" key="5">
    <source>
        <dbReference type="PROSITE" id="PS51007"/>
    </source>
</evidence>
<feature type="domain" description="Cytochrome c" evidence="5">
    <location>
        <begin position="621"/>
        <end position="714"/>
    </location>
</feature>
<dbReference type="InterPro" id="IPR036909">
    <property type="entry name" value="Cyt_c-like_dom_sf"/>
</dbReference>
<evidence type="ECO:0000256" key="4">
    <source>
        <dbReference type="PROSITE-ProRule" id="PRU00433"/>
    </source>
</evidence>
<dbReference type="SUPFAM" id="SSF46626">
    <property type="entry name" value="Cytochrome c"/>
    <property type="match status" value="1"/>
</dbReference>
<organism evidence="6 7">
    <name type="scientific">Ulvibacterium marinum</name>
    <dbReference type="NCBI Taxonomy" id="2419782"/>
    <lineage>
        <taxon>Bacteria</taxon>
        <taxon>Pseudomonadati</taxon>
        <taxon>Bacteroidota</taxon>
        <taxon>Flavobacteriia</taxon>
        <taxon>Flavobacteriales</taxon>
        <taxon>Flavobacteriaceae</taxon>
        <taxon>Ulvibacterium</taxon>
    </lineage>
</organism>
<dbReference type="Gene3D" id="1.10.760.10">
    <property type="entry name" value="Cytochrome c-like domain"/>
    <property type="match status" value="1"/>
</dbReference>
<dbReference type="InterPro" id="IPR011042">
    <property type="entry name" value="6-blade_b-propeller_TolB-like"/>
</dbReference>
<keyword evidence="3 4" id="KW-0408">Iron</keyword>
<gene>
    <name evidence="6" type="ORF">D7Z94_23350</name>
</gene>
<evidence type="ECO:0000313" key="6">
    <source>
        <dbReference type="EMBL" id="RKN76731.1"/>
    </source>
</evidence>
<dbReference type="GO" id="GO:0009055">
    <property type="term" value="F:electron transfer activity"/>
    <property type="evidence" value="ECO:0007669"/>
    <property type="project" value="InterPro"/>
</dbReference>
<evidence type="ECO:0000256" key="3">
    <source>
        <dbReference type="ARBA" id="ARBA00023004"/>
    </source>
</evidence>
<evidence type="ECO:0000313" key="7">
    <source>
        <dbReference type="Proteomes" id="UP000276603"/>
    </source>
</evidence>
<accession>A0A3B0BWG4</accession>
<keyword evidence="1 4" id="KW-0349">Heme</keyword>
<name>A0A3B0BWG4_9FLAO</name>
<keyword evidence="7" id="KW-1185">Reference proteome</keyword>
<protein>
    <submittedName>
        <fullName evidence="6">Dehydrogenase</fullName>
    </submittedName>
</protein>
<dbReference type="PROSITE" id="PS51007">
    <property type="entry name" value="CYTC"/>
    <property type="match status" value="1"/>
</dbReference>
<dbReference type="Pfam" id="PF23500">
    <property type="entry name" value="DUF7133"/>
    <property type="match status" value="1"/>
</dbReference>
<dbReference type="Pfam" id="PF00034">
    <property type="entry name" value="Cytochrom_C"/>
    <property type="match status" value="1"/>
</dbReference>
<dbReference type="AlphaFoldDB" id="A0A3B0BWG4"/>
<evidence type="ECO:0000256" key="1">
    <source>
        <dbReference type="ARBA" id="ARBA00022617"/>
    </source>
</evidence>
<dbReference type="GO" id="GO:0046872">
    <property type="term" value="F:metal ion binding"/>
    <property type="evidence" value="ECO:0007669"/>
    <property type="project" value="UniProtKB-KW"/>
</dbReference>
<dbReference type="PANTHER" id="PTHR33546">
    <property type="entry name" value="LARGE, MULTIFUNCTIONAL SECRETED PROTEIN-RELATED"/>
    <property type="match status" value="1"/>
</dbReference>
<comment type="caution">
    <text evidence="6">The sequence shown here is derived from an EMBL/GenBank/DDBJ whole genome shotgun (WGS) entry which is preliminary data.</text>
</comment>
<dbReference type="EMBL" id="RBCJ01000006">
    <property type="protein sequence ID" value="RKN76731.1"/>
    <property type="molecule type" value="Genomic_DNA"/>
</dbReference>